<dbReference type="InterPro" id="IPR042258">
    <property type="entry name" value="DGOK_N"/>
</dbReference>
<gene>
    <name evidence="1" type="ORF">PEV8663_01380</name>
</gene>
<dbReference type="GO" id="GO:0008671">
    <property type="term" value="F:2-dehydro-3-deoxygalactonokinase activity"/>
    <property type="evidence" value="ECO:0007669"/>
    <property type="project" value="InterPro"/>
</dbReference>
<protein>
    <submittedName>
        <fullName evidence="1">2-keto-3-deoxy-galactonokinase</fullName>
    </submittedName>
</protein>
<dbReference type="Proteomes" id="UP000220836">
    <property type="component" value="Unassembled WGS sequence"/>
</dbReference>
<dbReference type="GO" id="GO:0034194">
    <property type="term" value="P:D-galactonate catabolic process"/>
    <property type="evidence" value="ECO:0007669"/>
    <property type="project" value="InterPro"/>
</dbReference>
<dbReference type="EMBL" id="FXYH01000004">
    <property type="protein sequence ID" value="SMX38516.1"/>
    <property type="molecule type" value="Genomic_DNA"/>
</dbReference>
<dbReference type="InterPro" id="IPR043129">
    <property type="entry name" value="ATPase_NBD"/>
</dbReference>
<proteinExistence type="predicted"/>
<keyword evidence="1" id="KW-0418">Kinase</keyword>
<dbReference type="Pfam" id="PF05035">
    <property type="entry name" value="DGOK"/>
    <property type="match status" value="1"/>
</dbReference>
<keyword evidence="1" id="KW-0808">Transferase</keyword>
<dbReference type="InterPro" id="IPR007729">
    <property type="entry name" value="DGOK"/>
</dbReference>
<dbReference type="SUPFAM" id="SSF53067">
    <property type="entry name" value="Actin-like ATPase domain"/>
    <property type="match status" value="1"/>
</dbReference>
<dbReference type="OrthoDB" id="256574at2"/>
<name>A0A238K970_9RHOB</name>
<dbReference type="InterPro" id="IPR042257">
    <property type="entry name" value="DGOK_C"/>
</dbReference>
<accession>A0A238K970</accession>
<evidence type="ECO:0000313" key="2">
    <source>
        <dbReference type="Proteomes" id="UP000220836"/>
    </source>
</evidence>
<dbReference type="RefSeq" id="WP_097803905.1">
    <property type="nucleotide sequence ID" value="NZ_FXYH01000004.1"/>
</dbReference>
<organism evidence="1 2">
    <name type="scientific">Pelagimonas varians</name>
    <dbReference type="NCBI Taxonomy" id="696760"/>
    <lineage>
        <taxon>Bacteria</taxon>
        <taxon>Pseudomonadati</taxon>
        <taxon>Pseudomonadota</taxon>
        <taxon>Alphaproteobacteria</taxon>
        <taxon>Rhodobacterales</taxon>
        <taxon>Roseobacteraceae</taxon>
        <taxon>Pelagimonas</taxon>
    </lineage>
</organism>
<evidence type="ECO:0000313" key="1">
    <source>
        <dbReference type="EMBL" id="SMX38516.1"/>
    </source>
</evidence>
<dbReference type="AlphaFoldDB" id="A0A238K970"/>
<keyword evidence="2" id="KW-1185">Reference proteome</keyword>
<dbReference type="Gene3D" id="3.30.420.310">
    <property type="entry name" value="2-keto-3-deoxy-galactonokinase, C-terminal domain"/>
    <property type="match status" value="1"/>
</dbReference>
<dbReference type="Gene3D" id="3.30.420.300">
    <property type="entry name" value="2-keto-3-deoxy-galactonokinase, substrate binding domain"/>
    <property type="match status" value="1"/>
</dbReference>
<dbReference type="CDD" id="cd24012">
    <property type="entry name" value="ASKHA_NBD_KDGal-kinase"/>
    <property type="match status" value="1"/>
</dbReference>
<reference evidence="1 2" key="1">
    <citation type="submission" date="2017-05" db="EMBL/GenBank/DDBJ databases">
        <authorList>
            <person name="Song R."/>
            <person name="Chenine A.L."/>
            <person name="Ruprecht R.M."/>
        </authorList>
    </citation>
    <scope>NUCLEOTIDE SEQUENCE [LARGE SCALE GENOMIC DNA]</scope>
    <source>
        <strain evidence="1 2">CECT 8663</strain>
    </source>
</reference>
<sequence>MNSVASEPALIGIDWGTSSLRAFLIGAGGEVLDQVSKPEGIMHVKDGDFEGSFRDLIGPWGNAAGLPVIASGMITSRNGWVETPYVSVPSGVNELAGALVPHKTSDGVTVTFVTGMTTDHDGAPDVMRGEETQIIGASALGMSDGTFVMPGTHSKWITVRSNLIDDYATFMTGEVFAAMRQHSILGTLMEEGPFQEGAFRKGCAAGLAEGSKLLHDLFGVRTLPLFGKIAGNMVEDYLSGLLIGAEIKGADVASIDGPVMIVGRDDLSDRYEIGLELAGLTSKRAPDDIVARGHFMIAQAAGLVS</sequence>